<protein>
    <submittedName>
        <fullName evidence="1">Uncharacterized protein</fullName>
    </submittedName>
</protein>
<gene>
    <name evidence="1" type="ORF">RRF57_011416</name>
</gene>
<keyword evidence="2" id="KW-1185">Reference proteome</keyword>
<evidence type="ECO:0000313" key="2">
    <source>
        <dbReference type="Proteomes" id="UP001305414"/>
    </source>
</evidence>
<organism evidence="1 2">
    <name type="scientific">Xylaria bambusicola</name>
    <dbReference type="NCBI Taxonomy" id="326684"/>
    <lineage>
        <taxon>Eukaryota</taxon>
        <taxon>Fungi</taxon>
        <taxon>Dikarya</taxon>
        <taxon>Ascomycota</taxon>
        <taxon>Pezizomycotina</taxon>
        <taxon>Sordariomycetes</taxon>
        <taxon>Xylariomycetidae</taxon>
        <taxon>Xylariales</taxon>
        <taxon>Xylariaceae</taxon>
        <taxon>Xylaria</taxon>
    </lineage>
</organism>
<dbReference type="EMBL" id="JAWHQM010000057">
    <property type="protein sequence ID" value="KAK5635704.1"/>
    <property type="molecule type" value="Genomic_DNA"/>
</dbReference>
<dbReference type="AlphaFoldDB" id="A0AAN7V4K1"/>
<sequence>MFHGYDQPLIDSLARLFVIVLKANDHTSGDSPQFVISGSDKCTVPVIAGGASKPTEDMAAADPAEISSICCSFGLILHQPLNEVGFVNLDVGDAQRTGVVSTCITMTNTNLVSSIGRLTTETNTLPCQTAVAGY</sequence>
<accession>A0AAN7V4K1</accession>
<dbReference type="Proteomes" id="UP001305414">
    <property type="component" value="Unassembled WGS sequence"/>
</dbReference>
<comment type="caution">
    <text evidence="1">The sequence shown here is derived from an EMBL/GenBank/DDBJ whole genome shotgun (WGS) entry which is preliminary data.</text>
</comment>
<name>A0AAN7V4K1_9PEZI</name>
<proteinExistence type="predicted"/>
<reference evidence="1 2" key="1">
    <citation type="submission" date="2023-10" db="EMBL/GenBank/DDBJ databases">
        <title>Draft genome sequence of Xylaria bambusicola isolate GMP-LS, the root and basal stem rot pathogen of sugarcane in Indonesia.</title>
        <authorList>
            <person name="Selvaraj P."/>
            <person name="Muralishankar V."/>
            <person name="Muruganantham S."/>
            <person name="Sp S."/>
            <person name="Haryani S."/>
            <person name="Lau K.J.X."/>
            <person name="Naqvi N.I."/>
        </authorList>
    </citation>
    <scope>NUCLEOTIDE SEQUENCE [LARGE SCALE GENOMIC DNA]</scope>
    <source>
        <strain evidence="1">GMP-LS</strain>
    </source>
</reference>
<evidence type="ECO:0000313" key="1">
    <source>
        <dbReference type="EMBL" id="KAK5635704.1"/>
    </source>
</evidence>